<dbReference type="EMBL" id="BAAAEI010000015">
    <property type="protein sequence ID" value="GAA0361572.1"/>
    <property type="molecule type" value="Genomic_DNA"/>
</dbReference>
<comment type="caution">
    <text evidence="1">The sequence shown here is derived from an EMBL/GenBank/DDBJ whole genome shotgun (WGS) entry which is preliminary data.</text>
</comment>
<name>A0ABN0XDN7_9ALTE</name>
<gene>
    <name evidence="1" type="ORF">GCM10009092_27400</name>
</gene>
<organism evidence="1 2">
    <name type="scientific">Bowmanella denitrificans</name>
    <dbReference type="NCBI Taxonomy" id="366582"/>
    <lineage>
        <taxon>Bacteria</taxon>
        <taxon>Pseudomonadati</taxon>
        <taxon>Pseudomonadota</taxon>
        <taxon>Gammaproteobacteria</taxon>
        <taxon>Alteromonadales</taxon>
        <taxon>Alteromonadaceae</taxon>
        <taxon>Bowmanella</taxon>
    </lineage>
</organism>
<dbReference type="RefSeq" id="WP_172449398.1">
    <property type="nucleotide sequence ID" value="NZ_BAAAEI010000015.1"/>
</dbReference>
<keyword evidence="2" id="KW-1185">Reference proteome</keyword>
<accession>A0ABN0XDN7</accession>
<reference evidence="1 2" key="1">
    <citation type="journal article" date="2019" name="Int. J. Syst. Evol. Microbiol.">
        <title>The Global Catalogue of Microorganisms (GCM) 10K type strain sequencing project: providing services to taxonomists for standard genome sequencing and annotation.</title>
        <authorList>
            <consortium name="The Broad Institute Genomics Platform"/>
            <consortium name="The Broad Institute Genome Sequencing Center for Infectious Disease"/>
            <person name="Wu L."/>
            <person name="Ma J."/>
        </authorList>
    </citation>
    <scope>NUCLEOTIDE SEQUENCE [LARGE SCALE GENOMIC DNA]</scope>
    <source>
        <strain evidence="1 2">JCM 13378</strain>
    </source>
</reference>
<proteinExistence type="predicted"/>
<protein>
    <submittedName>
        <fullName evidence="1">Uncharacterized protein</fullName>
    </submittedName>
</protein>
<evidence type="ECO:0000313" key="1">
    <source>
        <dbReference type="EMBL" id="GAA0361572.1"/>
    </source>
</evidence>
<evidence type="ECO:0000313" key="2">
    <source>
        <dbReference type="Proteomes" id="UP001501757"/>
    </source>
</evidence>
<sequence>MAVTSQSIVQLKEKLRDFNTCLASSGNSLEDVRQMKQALQSLLEELSSANLVERSK</sequence>
<dbReference type="Proteomes" id="UP001501757">
    <property type="component" value="Unassembled WGS sequence"/>
</dbReference>